<dbReference type="EMBL" id="GGEC01070867">
    <property type="protein sequence ID" value="MBX51351.1"/>
    <property type="molecule type" value="Transcribed_RNA"/>
</dbReference>
<reference evidence="1" key="1">
    <citation type="submission" date="2018-02" db="EMBL/GenBank/DDBJ databases">
        <title>Rhizophora mucronata_Transcriptome.</title>
        <authorList>
            <person name="Meera S.P."/>
            <person name="Sreeshan A."/>
            <person name="Augustine A."/>
        </authorList>
    </citation>
    <scope>NUCLEOTIDE SEQUENCE</scope>
    <source>
        <tissue evidence="1">Leaf</tissue>
    </source>
</reference>
<dbReference type="AlphaFoldDB" id="A0A2P2P9R3"/>
<organism evidence="1">
    <name type="scientific">Rhizophora mucronata</name>
    <name type="common">Asiatic mangrove</name>
    <dbReference type="NCBI Taxonomy" id="61149"/>
    <lineage>
        <taxon>Eukaryota</taxon>
        <taxon>Viridiplantae</taxon>
        <taxon>Streptophyta</taxon>
        <taxon>Embryophyta</taxon>
        <taxon>Tracheophyta</taxon>
        <taxon>Spermatophyta</taxon>
        <taxon>Magnoliopsida</taxon>
        <taxon>eudicotyledons</taxon>
        <taxon>Gunneridae</taxon>
        <taxon>Pentapetalae</taxon>
        <taxon>rosids</taxon>
        <taxon>fabids</taxon>
        <taxon>Malpighiales</taxon>
        <taxon>Rhizophoraceae</taxon>
        <taxon>Rhizophora</taxon>
    </lineage>
</organism>
<proteinExistence type="predicted"/>
<accession>A0A2P2P9R3</accession>
<evidence type="ECO:0000313" key="1">
    <source>
        <dbReference type="EMBL" id="MBX51351.1"/>
    </source>
</evidence>
<protein>
    <submittedName>
        <fullName evidence="1">Uncharacterized protein</fullName>
    </submittedName>
</protein>
<sequence length="30" mass="3544">MNCLQVTCHETSRLTKLVYYLVLFFSFSLS</sequence>
<name>A0A2P2P9R3_RHIMU</name>